<sequence>MSIRSYVFHKVFGVGAEGSSKKKERKVKNLLELIEAKKKLSKRGVSVVSEHIRRKSKPHGVAKILKVELPKQRCGSRNPVKRELTPYAFHSPDSCFMKPTHEDEMEHEDFPSNKGTCNSEDTILEKLGRLSLEEKDTMILEELGTAADKFCNHQRREVRIWNSGVEEKYVRVSGESRTLDKAIAIRFHKNVYENVMSKL</sequence>
<organism evidence="1 2">
    <name type="scientific">Angiostrongylus cantonensis</name>
    <name type="common">Rat lungworm</name>
    <dbReference type="NCBI Taxonomy" id="6313"/>
    <lineage>
        <taxon>Eukaryota</taxon>
        <taxon>Metazoa</taxon>
        <taxon>Ecdysozoa</taxon>
        <taxon>Nematoda</taxon>
        <taxon>Chromadorea</taxon>
        <taxon>Rhabditida</taxon>
        <taxon>Rhabditina</taxon>
        <taxon>Rhabditomorpha</taxon>
        <taxon>Strongyloidea</taxon>
        <taxon>Metastrongylidae</taxon>
        <taxon>Angiostrongylus</taxon>
    </lineage>
</organism>
<dbReference type="WBParaSite" id="ACAC_0000552401-mRNA-1">
    <property type="protein sequence ID" value="ACAC_0000552401-mRNA-1"/>
    <property type="gene ID" value="ACAC_0000552401"/>
</dbReference>
<dbReference type="AlphaFoldDB" id="A0A0K0D629"/>
<accession>A0A0K0D629</accession>
<evidence type="ECO:0000313" key="2">
    <source>
        <dbReference type="WBParaSite" id="ACAC_0000552401-mRNA-1"/>
    </source>
</evidence>
<reference evidence="1" key="1">
    <citation type="submission" date="2012-09" db="EMBL/GenBank/DDBJ databases">
        <authorList>
            <person name="Martin A.A."/>
        </authorList>
    </citation>
    <scope>NUCLEOTIDE SEQUENCE</scope>
</reference>
<proteinExistence type="predicted"/>
<keyword evidence="1" id="KW-1185">Reference proteome</keyword>
<reference evidence="2" key="2">
    <citation type="submission" date="2017-02" db="UniProtKB">
        <authorList>
            <consortium name="WormBaseParasite"/>
        </authorList>
    </citation>
    <scope>IDENTIFICATION</scope>
</reference>
<protein>
    <submittedName>
        <fullName evidence="2">Ovule protein</fullName>
    </submittedName>
</protein>
<evidence type="ECO:0000313" key="1">
    <source>
        <dbReference type="Proteomes" id="UP000035642"/>
    </source>
</evidence>
<dbReference type="Proteomes" id="UP000035642">
    <property type="component" value="Unassembled WGS sequence"/>
</dbReference>
<name>A0A0K0D629_ANGCA</name>